<evidence type="ECO:0000313" key="3">
    <source>
        <dbReference type="Proteomes" id="UP000565745"/>
    </source>
</evidence>
<reference evidence="2 3" key="1">
    <citation type="submission" date="2020-08" db="EMBL/GenBank/DDBJ databases">
        <title>Genomic Encyclopedia of Type Strains, Phase IV (KMG-IV): sequencing the most valuable type-strain genomes for metagenomic binning, comparative biology and taxonomic classification.</title>
        <authorList>
            <person name="Goeker M."/>
        </authorList>
    </citation>
    <scope>NUCLEOTIDE SEQUENCE [LARGE SCALE GENOMIC DNA]</scope>
    <source>
        <strain evidence="2 3">DSM 101015</strain>
    </source>
</reference>
<dbReference type="InterPro" id="IPR013217">
    <property type="entry name" value="Methyltransf_12"/>
</dbReference>
<dbReference type="SUPFAM" id="SSF53335">
    <property type="entry name" value="S-adenosyl-L-methionine-dependent methyltransferases"/>
    <property type="match status" value="1"/>
</dbReference>
<dbReference type="EMBL" id="JACIFU010000003">
    <property type="protein sequence ID" value="MBB4175187.1"/>
    <property type="molecule type" value="Genomic_DNA"/>
</dbReference>
<keyword evidence="3" id="KW-1185">Reference proteome</keyword>
<dbReference type="GO" id="GO:0008168">
    <property type="term" value="F:methyltransferase activity"/>
    <property type="evidence" value="ECO:0007669"/>
    <property type="project" value="UniProtKB-KW"/>
</dbReference>
<accession>A0A7W6MBJ3</accession>
<keyword evidence="2" id="KW-0808">Transferase</keyword>
<dbReference type="Pfam" id="PF08242">
    <property type="entry name" value="Methyltransf_12"/>
    <property type="match status" value="1"/>
</dbReference>
<name>A0A7W6MBJ3_9RHOB</name>
<organism evidence="2 3">
    <name type="scientific">Sulfitobacter noctilucicola</name>
    <dbReference type="NCBI Taxonomy" id="1342301"/>
    <lineage>
        <taxon>Bacteria</taxon>
        <taxon>Pseudomonadati</taxon>
        <taxon>Pseudomonadota</taxon>
        <taxon>Alphaproteobacteria</taxon>
        <taxon>Rhodobacterales</taxon>
        <taxon>Roseobacteraceae</taxon>
        <taxon>Sulfitobacter</taxon>
    </lineage>
</organism>
<dbReference type="GO" id="GO:0032259">
    <property type="term" value="P:methylation"/>
    <property type="evidence" value="ECO:0007669"/>
    <property type="project" value="UniProtKB-KW"/>
</dbReference>
<evidence type="ECO:0000259" key="1">
    <source>
        <dbReference type="Pfam" id="PF08242"/>
    </source>
</evidence>
<dbReference type="Gene3D" id="3.40.50.150">
    <property type="entry name" value="Vaccinia Virus protein VP39"/>
    <property type="match status" value="1"/>
</dbReference>
<dbReference type="RefSeq" id="WP_025055721.1">
    <property type="nucleotide sequence ID" value="NZ_JACIFU010000003.1"/>
</dbReference>
<keyword evidence="2" id="KW-0489">Methyltransferase</keyword>
<sequence length="185" mass="21570">MMYNRVVQEKRARKMLGRIVTPETEVGEISGKMAKQLRLKPKSFERFDFPEFDVCGEPFQDEGGAVRQFDVMIANQVWEHLDRPYKATQNIHAMLREGGYFYVAVPFYVRYHGYPVDCSRWSARGLKNLLIEGGFDEDKIEAEQWGNLECAQAECGYRFARYDEEKHSIKNDPQFPVVSWAIAQK</sequence>
<gene>
    <name evidence="2" type="ORF">GGR93_002975</name>
</gene>
<protein>
    <submittedName>
        <fullName evidence="2">SAM-dependent methyltransferase</fullName>
    </submittedName>
</protein>
<evidence type="ECO:0000313" key="2">
    <source>
        <dbReference type="EMBL" id="MBB4175187.1"/>
    </source>
</evidence>
<comment type="caution">
    <text evidence="2">The sequence shown here is derived from an EMBL/GenBank/DDBJ whole genome shotgun (WGS) entry which is preliminary data.</text>
</comment>
<dbReference type="Proteomes" id="UP000565745">
    <property type="component" value="Unassembled WGS sequence"/>
</dbReference>
<proteinExistence type="predicted"/>
<dbReference type="InterPro" id="IPR029063">
    <property type="entry name" value="SAM-dependent_MTases_sf"/>
</dbReference>
<feature type="domain" description="Methyltransferase type 12" evidence="1">
    <location>
        <begin position="29"/>
        <end position="101"/>
    </location>
</feature>
<dbReference type="AlphaFoldDB" id="A0A7W6MBJ3"/>